<accession>A0A852YHB1</accession>
<dbReference type="EMBL" id="JACBZY010000001">
    <property type="protein sequence ID" value="NYG98448.1"/>
    <property type="molecule type" value="Genomic_DNA"/>
</dbReference>
<evidence type="ECO:0000313" key="2">
    <source>
        <dbReference type="Proteomes" id="UP000553888"/>
    </source>
</evidence>
<protein>
    <submittedName>
        <fullName evidence="1">Uncharacterized protein</fullName>
    </submittedName>
</protein>
<sequence length="67" mass="7046">MGSGFSAGAISVTATNGEVWMLNICAICGASVIEAEGAGLAFHQRWHRTTGSGNWHDSVTGRILRVE</sequence>
<dbReference type="Proteomes" id="UP000553888">
    <property type="component" value="Unassembled WGS sequence"/>
</dbReference>
<reference evidence="1 2" key="1">
    <citation type="submission" date="2020-07" db="EMBL/GenBank/DDBJ databases">
        <title>Sequencing the genomes of 1000 actinobacteria strains.</title>
        <authorList>
            <person name="Klenk H.-P."/>
        </authorList>
    </citation>
    <scope>NUCLEOTIDE SEQUENCE [LARGE SCALE GENOMIC DNA]</scope>
    <source>
        <strain evidence="1 2">DSM 23141</strain>
    </source>
</reference>
<gene>
    <name evidence="1" type="ORF">BJ979_001074</name>
</gene>
<keyword evidence="2" id="KW-1185">Reference proteome</keyword>
<dbReference type="RefSeq" id="WP_179565909.1">
    <property type="nucleotide sequence ID" value="NZ_JACBZY010000001.1"/>
</dbReference>
<comment type="caution">
    <text evidence="1">The sequence shown here is derived from an EMBL/GenBank/DDBJ whole genome shotgun (WGS) entry which is preliminary data.</text>
</comment>
<proteinExistence type="predicted"/>
<evidence type="ECO:0000313" key="1">
    <source>
        <dbReference type="EMBL" id="NYG98448.1"/>
    </source>
</evidence>
<organism evidence="1 2">
    <name type="scientific">Schumannella luteola</name>
    <dbReference type="NCBI Taxonomy" id="472059"/>
    <lineage>
        <taxon>Bacteria</taxon>
        <taxon>Bacillati</taxon>
        <taxon>Actinomycetota</taxon>
        <taxon>Actinomycetes</taxon>
        <taxon>Micrococcales</taxon>
        <taxon>Microbacteriaceae</taxon>
        <taxon>Schumannella</taxon>
    </lineage>
</organism>
<name>A0A852YHB1_9MICO</name>
<dbReference type="AlphaFoldDB" id="A0A852YHB1"/>